<organism evidence="1 2">
    <name type="scientific">Echinicola soli</name>
    <dbReference type="NCBI Taxonomy" id="2591634"/>
    <lineage>
        <taxon>Bacteria</taxon>
        <taxon>Pseudomonadati</taxon>
        <taxon>Bacteroidota</taxon>
        <taxon>Cytophagia</taxon>
        <taxon>Cytophagales</taxon>
        <taxon>Cyclobacteriaceae</taxon>
        <taxon>Echinicola</taxon>
    </lineage>
</organism>
<proteinExistence type="predicted"/>
<name>A0A514CN84_9BACT</name>
<evidence type="ECO:0000313" key="2">
    <source>
        <dbReference type="Proteomes" id="UP000316614"/>
    </source>
</evidence>
<evidence type="ECO:0008006" key="3">
    <source>
        <dbReference type="Google" id="ProtNLM"/>
    </source>
</evidence>
<dbReference type="OrthoDB" id="9798269at2"/>
<accession>A0A514CN84</accession>
<keyword evidence="2" id="KW-1185">Reference proteome</keyword>
<sequence length="211" mass="24132">MDVNQQIRNHSHAPISHQLLIHWLKGYKRPNDKIMHLKTKGILSQIKKGLYTAGPGLTNDKPDLILLANHILGPSYVSMETALSHYGMIPERVFEITSMCTKSSREFHTLYGTFSYRQLPLTYYALGIRSTPVSTNQFALMATPEKAICDKIVTTPGTIRSIASAYNFLVENLRMDEFQLRKLDLESIRKWLVVSPKSSSIYYIIKMIERL</sequence>
<gene>
    <name evidence="1" type="ORF">FKX85_20485</name>
</gene>
<dbReference type="AlphaFoldDB" id="A0A514CN84"/>
<dbReference type="EMBL" id="CP041253">
    <property type="protein sequence ID" value="QDH81279.1"/>
    <property type="molecule type" value="Genomic_DNA"/>
</dbReference>
<dbReference type="Proteomes" id="UP000316614">
    <property type="component" value="Chromosome"/>
</dbReference>
<reference evidence="1 2" key="1">
    <citation type="submission" date="2019-06" db="EMBL/GenBank/DDBJ databases">
        <title>Echinicola alkalisoli sp. nov. isolated from saline soil.</title>
        <authorList>
            <person name="Sun J.-Q."/>
            <person name="Xu L."/>
        </authorList>
    </citation>
    <scope>NUCLEOTIDE SEQUENCE [LARGE SCALE GENOMIC DNA]</scope>
    <source>
        <strain evidence="1 2">LN3S3</strain>
    </source>
</reference>
<evidence type="ECO:0000313" key="1">
    <source>
        <dbReference type="EMBL" id="QDH81279.1"/>
    </source>
</evidence>
<protein>
    <recommendedName>
        <fullName evidence="3">Transcriptional regulator, AbiEi antitoxin, Type IV TA system</fullName>
    </recommendedName>
</protein>
<dbReference type="KEGG" id="echi:FKX85_20485"/>